<dbReference type="EMBL" id="ACYG01000027">
    <property type="protein sequence ID" value="EEV17129.1"/>
    <property type="molecule type" value="Genomic_DNA"/>
</dbReference>
<protein>
    <submittedName>
        <fullName evidence="2">Uncharacterized protein</fullName>
    </submittedName>
</protein>
<reference evidence="2 3" key="1">
    <citation type="submission" date="2009-07" db="EMBL/GenBank/DDBJ databases">
        <authorList>
            <person name="Madupu R."/>
            <person name="Sebastian Y."/>
            <person name="Durkin A.S."/>
            <person name="Torralba M."/>
            <person name="Methe B."/>
            <person name="Sutton G.G."/>
            <person name="Strausberg R.L."/>
            <person name="Nelson K.E."/>
        </authorList>
    </citation>
    <scope>NUCLEOTIDE SEQUENCE [LARGE SCALE GENOMIC DNA]</scope>
    <source>
        <strain evidence="2 3">RM3268</strain>
    </source>
</reference>
<feature type="region of interest" description="Disordered" evidence="1">
    <location>
        <begin position="1"/>
        <end position="39"/>
    </location>
</feature>
<evidence type="ECO:0000313" key="3">
    <source>
        <dbReference type="Proteomes" id="UP000005709"/>
    </source>
</evidence>
<dbReference type="Proteomes" id="UP000005709">
    <property type="component" value="Unassembled WGS sequence"/>
</dbReference>
<name>C8PJM4_9BACT</name>
<feature type="compositionally biased region" description="Basic and acidic residues" evidence="1">
    <location>
        <begin position="13"/>
        <end position="22"/>
    </location>
</feature>
<comment type="caution">
    <text evidence="2">The sequence shown here is derived from an EMBL/GenBank/DDBJ whole genome shotgun (WGS) entry which is preliminary data.</text>
</comment>
<keyword evidence="3" id="KW-1185">Reference proteome</keyword>
<organism evidence="2 3">
    <name type="scientific">Campylobacter gracilis RM3268</name>
    <dbReference type="NCBI Taxonomy" id="553220"/>
    <lineage>
        <taxon>Bacteria</taxon>
        <taxon>Pseudomonadati</taxon>
        <taxon>Campylobacterota</taxon>
        <taxon>Epsilonproteobacteria</taxon>
        <taxon>Campylobacterales</taxon>
        <taxon>Campylobacteraceae</taxon>
        <taxon>Campylobacter</taxon>
    </lineage>
</organism>
<gene>
    <name evidence="2" type="ORF">CAMGR0001_1424</name>
</gene>
<sequence>MGRKALHVKHRAAIPDDIRSDTQDAEAQSSATRTKRAVP</sequence>
<evidence type="ECO:0000256" key="1">
    <source>
        <dbReference type="SAM" id="MobiDB-lite"/>
    </source>
</evidence>
<accession>C8PJM4</accession>
<evidence type="ECO:0000313" key="2">
    <source>
        <dbReference type="EMBL" id="EEV17129.1"/>
    </source>
</evidence>
<dbReference type="AlphaFoldDB" id="C8PJM4"/>
<feature type="compositionally biased region" description="Basic residues" evidence="1">
    <location>
        <begin position="1"/>
        <end position="12"/>
    </location>
</feature>
<proteinExistence type="predicted"/>